<accession>A0A314L9R3</accession>
<reference evidence="1" key="1">
    <citation type="submission" date="2016-11" db="EMBL/GenBank/DDBJ databases">
        <title>The genome of Nicotiana attenuata.</title>
        <authorList>
            <person name="Xu S."/>
            <person name="Brockmoeller T."/>
            <person name="Gaquerel E."/>
            <person name="Navarro A."/>
            <person name="Kuhl H."/>
            <person name="Gase K."/>
            <person name="Ling Z."/>
            <person name="Zhou W."/>
            <person name="Kreitzer C."/>
            <person name="Stanke M."/>
            <person name="Tang H."/>
            <person name="Lyons E."/>
            <person name="Pandey P."/>
            <person name="Pandey S.P."/>
            <person name="Timmermann B."/>
            <person name="Baldwin I.T."/>
        </authorList>
    </citation>
    <scope>NUCLEOTIDE SEQUENCE [LARGE SCALE GENOMIC DNA]</scope>
    <source>
        <strain evidence="1">UT</strain>
    </source>
</reference>
<dbReference type="PANTHER" id="PTHR14226:SF10">
    <property type="entry name" value="TRIACYLGLYCEROL LIPASE 4-RELATED"/>
    <property type="match status" value="1"/>
</dbReference>
<gene>
    <name evidence="1" type="primary">SDP1_1</name>
    <name evidence="1" type="ORF">A4A49_05672</name>
</gene>
<organism evidence="1 2">
    <name type="scientific">Nicotiana attenuata</name>
    <name type="common">Coyote tobacco</name>
    <dbReference type="NCBI Taxonomy" id="49451"/>
    <lineage>
        <taxon>Eukaryota</taxon>
        <taxon>Viridiplantae</taxon>
        <taxon>Streptophyta</taxon>
        <taxon>Embryophyta</taxon>
        <taxon>Tracheophyta</taxon>
        <taxon>Spermatophyta</taxon>
        <taxon>Magnoliopsida</taxon>
        <taxon>eudicotyledons</taxon>
        <taxon>Gunneridae</taxon>
        <taxon>Pentapetalae</taxon>
        <taxon>asterids</taxon>
        <taxon>lamiids</taxon>
        <taxon>Solanales</taxon>
        <taxon>Solanaceae</taxon>
        <taxon>Nicotianoideae</taxon>
        <taxon>Nicotianeae</taxon>
        <taxon>Nicotiana</taxon>
    </lineage>
</organism>
<comment type="caution">
    <text evidence="1">The sequence shown here is derived from an EMBL/GenBank/DDBJ whole genome shotgun (WGS) entry which is preliminary data.</text>
</comment>
<dbReference type="Gramene" id="OIT38366">
    <property type="protein sequence ID" value="OIT38366"/>
    <property type="gene ID" value="A4A49_05672"/>
</dbReference>
<evidence type="ECO:0000313" key="1">
    <source>
        <dbReference type="EMBL" id="OIT38366.1"/>
    </source>
</evidence>
<dbReference type="EMBL" id="MJEQ01000212">
    <property type="protein sequence ID" value="OIT38366.1"/>
    <property type="molecule type" value="Genomic_DNA"/>
</dbReference>
<keyword evidence="2" id="KW-1185">Reference proteome</keyword>
<proteinExistence type="predicted"/>
<dbReference type="PANTHER" id="PTHR14226">
    <property type="entry name" value="NEUROPATHY TARGET ESTERASE/SWISS CHEESE D.MELANOGASTER"/>
    <property type="match status" value="1"/>
</dbReference>
<protein>
    <submittedName>
        <fullName evidence="1">Triacylglycerol lipase sdp1</fullName>
    </submittedName>
</protein>
<dbReference type="Proteomes" id="UP000187609">
    <property type="component" value="Unassembled WGS sequence"/>
</dbReference>
<sequence>MSPFPAPSLLPTSSAFESAYENGNSKAAHMLDKLPVQCETVDSMALITRSNTATATPADIEAPQIRTAKSVEVVEFVSKHFATIDDQVFDDSSHTAMRLSIHDLNAIAHGGDNSVTTVSKVHDDSLCANSSFQTKVHSEVFDGTIIPNTGEEEHSRDTTVAQLFDKSHHWDTSDLLVFTSRGIVLSNASVRFAVIEFPFDGTQWFRTIPCLRNSLGDIGGVTQNQVSLCLDFGSHRCIWVDTGQERDLLGFLLSKSIEFAREQKIQKGLQISTLSVFIVANHHSDCICSTCLNYSLHFFIWIVVIVSCALLYLFKAQELLAKDTNRIFVPYYTVFHLEPDGSLEFYFPMMQLKELFNVYNFIVSQEHPHFASLLQIQEFDGAYGGTVVHDCVGEYFSDYNETFGGECTTHIVLASQLEDRIHTNMRHHKVLQVVSTVHAEFPHEEKYWCTVVNQPNFYGDIFILAGIQLMHKDIFPLFDPGKFSYRRERNNMEDGSCNTQPWPPRILKPPFSGFLLDILNKVVHSVELRPSSKRRAVDSWIDKLNNAVMGHIFPTTEDNLDAIIIQHDRGRIAHGLATVGALMCDFLAALSTRFKHHPHASASYHWILVHEGHSLK</sequence>
<evidence type="ECO:0000313" key="2">
    <source>
        <dbReference type="Proteomes" id="UP000187609"/>
    </source>
</evidence>
<dbReference type="AlphaFoldDB" id="A0A314L9R3"/>
<name>A0A314L9R3_NICAT</name>
<dbReference type="InterPro" id="IPR050301">
    <property type="entry name" value="NTE"/>
</dbReference>